<dbReference type="AlphaFoldDB" id="A0A4C1U565"/>
<gene>
    <name evidence="1" type="ORF">EVAR_9559_1</name>
</gene>
<accession>A0A4C1U565</accession>
<evidence type="ECO:0000313" key="2">
    <source>
        <dbReference type="Proteomes" id="UP000299102"/>
    </source>
</evidence>
<protein>
    <submittedName>
        <fullName evidence="1">Uncharacterized protein</fullName>
    </submittedName>
</protein>
<comment type="caution">
    <text evidence="1">The sequence shown here is derived from an EMBL/GenBank/DDBJ whole genome shotgun (WGS) entry which is preliminary data.</text>
</comment>
<reference evidence="1 2" key="1">
    <citation type="journal article" date="2019" name="Commun. Biol.">
        <title>The bagworm genome reveals a unique fibroin gene that provides high tensile strength.</title>
        <authorList>
            <person name="Kono N."/>
            <person name="Nakamura H."/>
            <person name="Ohtoshi R."/>
            <person name="Tomita M."/>
            <person name="Numata K."/>
            <person name="Arakawa K."/>
        </authorList>
    </citation>
    <scope>NUCLEOTIDE SEQUENCE [LARGE SCALE GENOMIC DNA]</scope>
</reference>
<sequence length="99" mass="11220">MITGNDSAKTSFYGIEIETRGTLHALTTSEKFPARWRPSEKANSLSLKVPRSCLFRTALDEQSVTMVVSIRRWVVLCRCGRALVRSLIYTTRRTCPRLG</sequence>
<proteinExistence type="predicted"/>
<evidence type="ECO:0000313" key="1">
    <source>
        <dbReference type="EMBL" id="GBP20986.1"/>
    </source>
</evidence>
<dbReference type="EMBL" id="BGZK01000124">
    <property type="protein sequence ID" value="GBP20986.1"/>
    <property type="molecule type" value="Genomic_DNA"/>
</dbReference>
<organism evidence="1 2">
    <name type="scientific">Eumeta variegata</name>
    <name type="common">Bagworm moth</name>
    <name type="synonym">Eumeta japonica</name>
    <dbReference type="NCBI Taxonomy" id="151549"/>
    <lineage>
        <taxon>Eukaryota</taxon>
        <taxon>Metazoa</taxon>
        <taxon>Ecdysozoa</taxon>
        <taxon>Arthropoda</taxon>
        <taxon>Hexapoda</taxon>
        <taxon>Insecta</taxon>
        <taxon>Pterygota</taxon>
        <taxon>Neoptera</taxon>
        <taxon>Endopterygota</taxon>
        <taxon>Lepidoptera</taxon>
        <taxon>Glossata</taxon>
        <taxon>Ditrysia</taxon>
        <taxon>Tineoidea</taxon>
        <taxon>Psychidae</taxon>
        <taxon>Oiketicinae</taxon>
        <taxon>Eumeta</taxon>
    </lineage>
</organism>
<dbReference type="Proteomes" id="UP000299102">
    <property type="component" value="Unassembled WGS sequence"/>
</dbReference>
<name>A0A4C1U565_EUMVA</name>
<keyword evidence="2" id="KW-1185">Reference proteome</keyword>